<dbReference type="Pfam" id="PF03732">
    <property type="entry name" value="Retrotrans_gag"/>
    <property type="match status" value="1"/>
</dbReference>
<organism evidence="3 4">
    <name type="scientific">Helianthus annuus</name>
    <name type="common">Common sunflower</name>
    <dbReference type="NCBI Taxonomy" id="4232"/>
    <lineage>
        <taxon>Eukaryota</taxon>
        <taxon>Viridiplantae</taxon>
        <taxon>Streptophyta</taxon>
        <taxon>Embryophyta</taxon>
        <taxon>Tracheophyta</taxon>
        <taxon>Spermatophyta</taxon>
        <taxon>Magnoliopsida</taxon>
        <taxon>eudicotyledons</taxon>
        <taxon>Gunneridae</taxon>
        <taxon>Pentapetalae</taxon>
        <taxon>asterids</taxon>
        <taxon>campanulids</taxon>
        <taxon>Asterales</taxon>
        <taxon>Asteraceae</taxon>
        <taxon>Asteroideae</taxon>
        <taxon>Heliantheae alliance</taxon>
        <taxon>Heliantheae</taxon>
        <taxon>Helianthus</taxon>
    </lineage>
</organism>
<keyword evidence="4" id="KW-1185">Reference proteome</keyword>
<feature type="compositionally biased region" description="Acidic residues" evidence="1">
    <location>
        <begin position="262"/>
        <end position="271"/>
    </location>
</feature>
<name>A0A9K3DK22_HELAN</name>
<proteinExistence type="predicted"/>
<comment type="caution">
    <text evidence="3">The sequence shown here is derived from an EMBL/GenBank/DDBJ whole genome shotgun (WGS) entry which is preliminary data.</text>
</comment>
<feature type="compositionally biased region" description="Polar residues" evidence="1">
    <location>
        <begin position="288"/>
        <end position="301"/>
    </location>
</feature>
<evidence type="ECO:0000313" key="4">
    <source>
        <dbReference type="Proteomes" id="UP000215914"/>
    </source>
</evidence>
<evidence type="ECO:0000259" key="2">
    <source>
        <dbReference type="Pfam" id="PF03732"/>
    </source>
</evidence>
<sequence>MPSNNSTSRRTARRRARRSADKRIASLVTKEVVKLIPQIVAQVHSLSNSRTTEDVKTEAPQSAFLYKHFKACDPMEFTGEGGVTQLLQWFDSIEVTLRQSGCPDSFRTTCATRVFQSRALDWWTTERNKRGISAAYALSWDELKELMKKEYCPPHEVQKLENEFWEIKQDEGDNAGYTARFKQLSIICTSQVNTSEKAIPKYIRGLPECVGNFVEAARPATIEETYRLAAEINDKRVLDGFYSKKPVKQAHQAIIINSSDDSSSESTDDPSEGSTNDVSSKSLDESANDTASSQEAQHSCK</sequence>
<protein>
    <submittedName>
        <fullName evidence="3">Retrotransposon gag domain-containing protein</fullName>
    </submittedName>
</protein>
<reference evidence="3" key="2">
    <citation type="submission" date="2020-06" db="EMBL/GenBank/DDBJ databases">
        <title>Helianthus annuus Genome sequencing and assembly Release 2.</title>
        <authorList>
            <person name="Gouzy J."/>
            <person name="Langlade N."/>
            <person name="Munos S."/>
        </authorList>
    </citation>
    <scope>NUCLEOTIDE SEQUENCE</scope>
    <source>
        <tissue evidence="3">Leaves</tissue>
    </source>
</reference>
<accession>A0A9K3DK22</accession>
<feature type="domain" description="Retrotransposon gag" evidence="2">
    <location>
        <begin position="114"/>
        <end position="207"/>
    </location>
</feature>
<dbReference type="Gramene" id="mRNA:HanXRQr2_Chr17g0800671">
    <property type="protein sequence ID" value="CDS:HanXRQr2_Chr17g0800671.1"/>
    <property type="gene ID" value="HanXRQr2_Chr17g0800671"/>
</dbReference>
<gene>
    <name evidence="3" type="ORF">HanXRQr2_Chr17g0800671</name>
</gene>
<feature type="region of interest" description="Disordered" evidence="1">
    <location>
        <begin position="256"/>
        <end position="301"/>
    </location>
</feature>
<dbReference type="Proteomes" id="UP000215914">
    <property type="component" value="Unassembled WGS sequence"/>
</dbReference>
<dbReference type="EMBL" id="MNCJ02000332">
    <property type="protein sequence ID" value="KAF5755256.1"/>
    <property type="molecule type" value="Genomic_DNA"/>
</dbReference>
<reference evidence="3" key="1">
    <citation type="journal article" date="2017" name="Nature">
        <title>The sunflower genome provides insights into oil metabolism, flowering and Asterid evolution.</title>
        <authorList>
            <person name="Badouin H."/>
            <person name="Gouzy J."/>
            <person name="Grassa C.J."/>
            <person name="Murat F."/>
            <person name="Staton S.E."/>
            <person name="Cottret L."/>
            <person name="Lelandais-Briere C."/>
            <person name="Owens G.L."/>
            <person name="Carrere S."/>
            <person name="Mayjonade B."/>
            <person name="Legrand L."/>
            <person name="Gill N."/>
            <person name="Kane N.C."/>
            <person name="Bowers J.E."/>
            <person name="Hubner S."/>
            <person name="Bellec A."/>
            <person name="Berard A."/>
            <person name="Berges H."/>
            <person name="Blanchet N."/>
            <person name="Boniface M.C."/>
            <person name="Brunel D."/>
            <person name="Catrice O."/>
            <person name="Chaidir N."/>
            <person name="Claudel C."/>
            <person name="Donnadieu C."/>
            <person name="Faraut T."/>
            <person name="Fievet G."/>
            <person name="Helmstetter N."/>
            <person name="King M."/>
            <person name="Knapp S.J."/>
            <person name="Lai Z."/>
            <person name="Le Paslier M.C."/>
            <person name="Lippi Y."/>
            <person name="Lorenzon L."/>
            <person name="Mandel J.R."/>
            <person name="Marage G."/>
            <person name="Marchand G."/>
            <person name="Marquand E."/>
            <person name="Bret-Mestries E."/>
            <person name="Morien E."/>
            <person name="Nambeesan S."/>
            <person name="Nguyen T."/>
            <person name="Pegot-Espagnet P."/>
            <person name="Pouilly N."/>
            <person name="Raftis F."/>
            <person name="Sallet E."/>
            <person name="Schiex T."/>
            <person name="Thomas J."/>
            <person name="Vandecasteele C."/>
            <person name="Vares D."/>
            <person name="Vear F."/>
            <person name="Vautrin S."/>
            <person name="Crespi M."/>
            <person name="Mangin B."/>
            <person name="Burke J.M."/>
            <person name="Salse J."/>
            <person name="Munos S."/>
            <person name="Vincourt P."/>
            <person name="Rieseberg L.H."/>
            <person name="Langlade N.B."/>
        </authorList>
    </citation>
    <scope>NUCLEOTIDE SEQUENCE</scope>
    <source>
        <tissue evidence="3">Leaves</tissue>
    </source>
</reference>
<dbReference type="InterPro" id="IPR005162">
    <property type="entry name" value="Retrotrans_gag_dom"/>
</dbReference>
<evidence type="ECO:0000313" key="3">
    <source>
        <dbReference type="EMBL" id="KAF5755256.1"/>
    </source>
</evidence>
<dbReference type="AlphaFoldDB" id="A0A9K3DK22"/>
<evidence type="ECO:0000256" key="1">
    <source>
        <dbReference type="SAM" id="MobiDB-lite"/>
    </source>
</evidence>
<feature type="region of interest" description="Disordered" evidence="1">
    <location>
        <begin position="1"/>
        <end position="20"/>
    </location>
</feature>